<reference evidence="1" key="1">
    <citation type="submission" date="2021-05" db="EMBL/GenBank/DDBJ databases">
        <authorList>
            <person name="Alioto T."/>
            <person name="Alioto T."/>
            <person name="Gomez Garrido J."/>
        </authorList>
    </citation>
    <scope>NUCLEOTIDE SEQUENCE</scope>
</reference>
<evidence type="ECO:0000313" key="1">
    <source>
        <dbReference type="EMBL" id="CAG6498508.1"/>
    </source>
</evidence>
<dbReference type="EMBL" id="HBUE01135907">
    <property type="protein sequence ID" value="CAG6498508.1"/>
    <property type="molecule type" value="Transcribed_RNA"/>
</dbReference>
<protein>
    <submittedName>
        <fullName evidence="1">(northern house mosquito) hypothetical protein</fullName>
    </submittedName>
</protein>
<organism evidence="1">
    <name type="scientific">Culex pipiens</name>
    <name type="common">House mosquito</name>
    <dbReference type="NCBI Taxonomy" id="7175"/>
    <lineage>
        <taxon>Eukaryota</taxon>
        <taxon>Metazoa</taxon>
        <taxon>Ecdysozoa</taxon>
        <taxon>Arthropoda</taxon>
        <taxon>Hexapoda</taxon>
        <taxon>Insecta</taxon>
        <taxon>Pterygota</taxon>
        <taxon>Neoptera</taxon>
        <taxon>Endopterygota</taxon>
        <taxon>Diptera</taxon>
        <taxon>Nematocera</taxon>
        <taxon>Culicoidea</taxon>
        <taxon>Culicidae</taxon>
        <taxon>Culicinae</taxon>
        <taxon>Culicini</taxon>
        <taxon>Culex</taxon>
        <taxon>Culex</taxon>
    </lineage>
</organism>
<accession>A0A8D8G927</accession>
<sequence length="118" mass="13525">MAGEREGGSAKNAVFDRTPVFFSMSTLEAVRDANNNVKQGEKRDAVVERAVFLFHNNMKKQASMVTLTTLNSFREILQNVALRKAIQMTIRTKHVAHQAWKHPGHYTESTWNLRKARR</sequence>
<name>A0A8D8G927_CULPI</name>
<dbReference type="AlphaFoldDB" id="A0A8D8G927"/>
<proteinExistence type="predicted"/>